<name>Q2CHZ8_OCEGH</name>
<dbReference type="Proteomes" id="UP000003635">
    <property type="component" value="Unassembled WGS sequence"/>
</dbReference>
<feature type="non-terminal residue" evidence="1">
    <location>
        <position position="166"/>
    </location>
</feature>
<proteinExistence type="predicted"/>
<dbReference type="STRING" id="314256.OG2516_08282"/>
<sequence>MALDLLLIRHAKSDWDDPDADDHARVLNPRGRRSARAIGRWLAERGAPGEVLCSDAARTLETWELIAAELPGAPLFRALPELYLASPAVLMAQLAAAEARRVALIAHNPGIGHLASSLVRAPAAHPRYQDYPTCATALIRFEAESWGELRPGAGQVVDFVVPRELT</sequence>
<dbReference type="eggNOG" id="COG2062">
    <property type="taxonomic scope" value="Bacteria"/>
</dbReference>
<gene>
    <name evidence="1" type="ORF">OG2516_08282</name>
</gene>
<protein>
    <submittedName>
        <fullName evidence="1">Phosphoglycerate mutase family protein</fullName>
    </submittedName>
</protein>
<organism evidence="1 2">
    <name type="scientific">Oceanicola granulosus (strain ATCC BAA-861 / DSM 15982 / KCTC 12143 / HTCC2516)</name>
    <dbReference type="NCBI Taxonomy" id="314256"/>
    <lineage>
        <taxon>Bacteria</taxon>
        <taxon>Pseudomonadati</taxon>
        <taxon>Pseudomonadota</taxon>
        <taxon>Alphaproteobacteria</taxon>
        <taxon>Rhodobacterales</taxon>
        <taxon>Roseobacteraceae</taxon>
        <taxon>Oceanicola</taxon>
    </lineage>
</organism>
<dbReference type="Pfam" id="PF00300">
    <property type="entry name" value="His_Phos_1"/>
    <property type="match status" value="1"/>
</dbReference>
<comment type="caution">
    <text evidence="1">The sequence shown here is derived from an EMBL/GenBank/DDBJ whole genome shotgun (WGS) entry which is preliminary data.</text>
</comment>
<accession>Q2CHZ8</accession>
<dbReference type="Gene3D" id="3.40.50.1240">
    <property type="entry name" value="Phosphoglycerate mutase-like"/>
    <property type="match status" value="1"/>
</dbReference>
<dbReference type="EMBL" id="AAOT01000004">
    <property type="protein sequence ID" value="EAR52460.1"/>
    <property type="molecule type" value="Genomic_DNA"/>
</dbReference>
<dbReference type="PANTHER" id="PTHR47623">
    <property type="entry name" value="OS09G0287300 PROTEIN"/>
    <property type="match status" value="1"/>
</dbReference>
<dbReference type="InterPro" id="IPR029033">
    <property type="entry name" value="His_PPase_superfam"/>
</dbReference>
<keyword evidence="2" id="KW-1185">Reference proteome</keyword>
<reference evidence="1 2" key="1">
    <citation type="journal article" date="2010" name="J. Bacteriol.">
        <title>Genome sequences of Oceanicola granulosus HTCC2516(T) and Oceanicola batsensis HTCC2597(TDelta).</title>
        <authorList>
            <person name="Thrash J.C."/>
            <person name="Cho J.C."/>
            <person name="Vergin K.L."/>
            <person name="Giovannoni S.J."/>
        </authorList>
    </citation>
    <scope>NUCLEOTIDE SEQUENCE [LARGE SCALE GENOMIC DNA]</scope>
    <source>
        <strain evidence="2">ATCC BAA-861 / DSM 15982 / KCTC 12143 / HTCC2516</strain>
    </source>
</reference>
<dbReference type="PANTHER" id="PTHR47623:SF1">
    <property type="entry name" value="OS09G0287300 PROTEIN"/>
    <property type="match status" value="1"/>
</dbReference>
<dbReference type="SMART" id="SM00855">
    <property type="entry name" value="PGAM"/>
    <property type="match status" value="1"/>
</dbReference>
<dbReference type="AlphaFoldDB" id="Q2CHZ8"/>
<dbReference type="CDD" id="cd07067">
    <property type="entry name" value="HP_PGM_like"/>
    <property type="match status" value="1"/>
</dbReference>
<evidence type="ECO:0000313" key="2">
    <source>
        <dbReference type="Proteomes" id="UP000003635"/>
    </source>
</evidence>
<evidence type="ECO:0000313" key="1">
    <source>
        <dbReference type="EMBL" id="EAR52460.1"/>
    </source>
</evidence>
<dbReference type="InterPro" id="IPR013078">
    <property type="entry name" value="His_Pase_superF_clade-1"/>
</dbReference>
<dbReference type="SUPFAM" id="SSF53254">
    <property type="entry name" value="Phosphoglycerate mutase-like"/>
    <property type="match status" value="1"/>
</dbReference>
<dbReference type="RefSeq" id="WP_007255181.1">
    <property type="nucleotide sequence ID" value="NZ_CH724107.1"/>
</dbReference>
<dbReference type="OrthoDB" id="9810154at2"/>
<dbReference type="HOGENOM" id="CLU_084603_2_1_5"/>